<dbReference type="Proteomes" id="UP000222168">
    <property type="component" value="Unassembled WGS sequence"/>
</dbReference>
<keyword evidence="1" id="KW-0472">Membrane</keyword>
<reference evidence="2 3" key="1">
    <citation type="journal article" date="2017" name="Nat. Microbiol.">
        <title>Natural product diversity associated with the nematode symbionts Photorhabdus and Xenorhabdus.</title>
        <authorList>
            <person name="Tobias N.J."/>
            <person name="Wolff H."/>
            <person name="Djahanschiri B."/>
            <person name="Grundmann F."/>
            <person name="Kronenwerth M."/>
            <person name="Shi Y.M."/>
            <person name="Simonyi S."/>
            <person name="Grun P."/>
            <person name="Shapiro-Ilan D."/>
            <person name="Pidot S.J."/>
            <person name="Stinear T.P."/>
            <person name="Ebersberger I."/>
            <person name="Bode H.B."/>
        </authorList>
    </citation>
    <scope>NUCLEOTIDE SEQUENCE [LARGE SCALE GENOMIC DNA]</scope>
    <source>
        <strain evidence="2 3">DSM 22670</strain>
    </source>
</reference>
<sequence length="135" mass="15132">MKKTDNGIMYIAMNIIGIFLLSIFMLHEVTKKPLTEIINTSSSLGVFIVAIYSMIITLLGIIYSKKNIAVIQVSGSYFRVPCIGEFVTWKKSTGEILKGQIAKIYDDQRCAINIMDAEGKINQMDISVKEIHPLE</sequence>
<accession>A0A2D0K801</accession>
<dbReference type="EMBL" id="NJAK01000003">
    <property type="protein sequence ID" value="PHM59505.1"/>
    <property type="molecule type" value="Genomic_DNA"/>
</dbReference>
<keyword evidence="1" id="KW-1133">Transmembrane helix</keyword>
<dbReference type="AlphaFoldDB" id="A0A2D0K801"/>
<keyword evidence="1" id="KW-0812">Transmembrane</keyword>
<gene>
    <name evidence="2" type="ORF">Xish_03623</name>
</gene>
<proteinExistence type="predicted"/>
<evidence type="ECO:0000256" key="1">
    <source>
        <dbReference type="SAM" id="Phobius"/>
    </source>
</evidence>
<protein>
    <submittedName>
        <fullName evidence="2">Uncharacterized protein</fullName>
    </submittedName>
</protein>
<evidence type="ECO:0000313" key="2">
    <source>
        <dbReference type="EMBL" id="PHM59505.1"/>
    </source>
</evidence>
<comment type="caution">
    <text evidence="2">The sequence shown here is derived from an EMBL/GenBank/DDBJ whole genome shotgun (WGS) entry which is preliminary data.</text>
</comment>
<evidence type="ECO:0000313" key="3">
    <source>
        <dbReference type="Proteomes" id="UP000222168"/>
    </source>
</evidence>
<dbReference type="RefSeq" id="WP_099119165.1">
    <property type="nucleotide sequence ID" value="NZ_NJAK01000003.1"/>
</dbReference>
<keyword evidence="3" id="KW-1185">Reference proteome</keyword>
<organism evidence="2 3">
    <name type="scientific">Xenorhabdus ishibashii</name>
    <dbReference type="NCBI Taxonomy" id="1034471"/>
    <lineage>
        <taxon>Bacteria</taxon>
        <taxon>Pseudomonadati</taxon>
        <taxon>Pseudomonadota</taxon>
        <taxon>Gammaproteobacteria</taxon>
        <taxon>Enterobacterales</taxon>
        <taxon>Morganellaceae</taxon>
        <taxon>Xenorhabdus</taxon>
    </lineage>
</organism>
<feature type="transmembrane region" description="Helical" evidence="1">
    <location>
        <begin position="7"/>
        <end position="26"/>
    </location>
</feature>
<feature type="transmembrane region" description="Helical" evidence="1">
    <location>
        <begin position="46"/>
        <end position="64"/>
    </location>
</feature>
<name>A0A2D0K801_9GAMM</name>